<protein>
    <recommendedName>
        <fullName evidence="1">CHAT domain-containing protein</fullName>
    </recommendedName>
</protein>
<organism evidence="2 3">
    <name type="scientific">Coprinopsis marcescibilis</name>
    <name type="common">Agaric fungus</name>
    <name type="synonym">Psathyrella marcescibilis</name>
    <dbReference type="NCBI Taxonomy" id="230819"/>
    <lineage>
        <taxon>Eukaryota</taxon>
        <taxon>Fungi</taxon>
        <taxon>Dikarya</taxon>
        <taxon>Basidiomycota</taxon>
        <taxon>Agaricomycotina</taxon>
        <taxon>Agaricomycetes</taxon>
        <taxon>Agaricomycetidae</taxon>
        <taxon>Agaricales</taxon>
        <taxon>Agaricineae</taxon>
        <taxon>Psathyrellaceae</taxon>
        <taxon>Coprinopsis</taxon>
    </lineage>
</organism>
<evidence type="ECO:0000259" key="1">
    <source>
        <dbReference type="Pfam" id="PF12770"/>
    </source>
</evidence>
<proteinExistence type="predicted"/>
<keyword evidence="3" id="KW-1185">Reference proteome</keyword>
<gene>
    <name evidence="2" type="ORF">FA15DRAFT_661907</name>
</gene>
<feature type="domain" description="CHAT" evidence="1">
    <location>
        <begin position="164"/>
        <end position="353"/>
    </location>
</feature>
<dbReference type="STRING" id="230819.A0A5C3K9R0"/>
<name>A0A5C3K9R0_COPMA</name>
<dbReference type="InterPro" id="IPR024983">
    <property type="entry name" value="CHAT_dom"/>
</dbReference>
<dbReference type="Proteomes" id="UP000307440">
    <property type="component" value="Unassembled WGS sequence"/>
</dbReference>
<dbReference type="Pfam" id="PF12770">
    <property type="entry name" value="CHAT"/>
    <property type="match status" value="1"/>
</dbReference>
<evidence type="ECO:0000313" key="2">
    <source>
        <dbReference type="EMBL" id="TFK16796.1"/>
    </source>
</evidence>
<evidence type="ECO:0000313" key="3">
    <source>
        <dbReference type="Proteomes" id="UP000307440"/>
    </source>
</evidence>
<dbReference type="OrthoDB" id="9991317at2759"/>
<sequence>MLMSEKVDAEEEARSHIYLAKEWDNVLDTIRSTVPGFENFLLPPSCSTLLQNLPDSGWVIVINVHEDRSDALALRAGLDKPIHIELPSFSPEKADKLRQSLTKHLVGSKLRMREVIVDEDDERGCKPVGSRKGTVIRDVLAYLWKEVVKPILDALGLSSPRRRFWIIRGTTKEVRAIQMQVATTGVRQCILEGAAATVEDGLKEMEKYSCVHLACHAIQNKVEPLQSGFYFHDGALSLSRIIKKDLKHADLAFLSACQTSAGEEKLSEEAVHLAGGMLAAGYRGVVATMWSVRDQQAPQVAEDFYEYLLAEGGTGINGSRASYALHHAIQKLRTRCDNSESSLLTWVPYVHFGL</sequence>
<dbReference type="AlphaFoldDB" id="A0A5C3K9R0"/>
<dbReference type="EMBL" id="ML210639">
    <property type="protein sequence ID" value="TFK16796.1"/>
    <property type="molecule type" value="Genomic_DNA"/>
</dbReference>
<accession>A0A5C3K9R0</accession>
<reference evidence="2 3" key="1">
    <citation type="journal article" date="2019" name="Nat. Ecol. Evol.">
        <title>Megaphylogeny resolves global patterns of mushroom evolution.</title>
        <authorList>
            <person name="Varga T."/>
            <person name="Krizsan K."/>
            <person name="Foldi C."/>
            <person name="Dima B."/>
            <person name="Sanchez-Garcia M."/>
            <person name="Sanchez-Ramirez S."/>
            <person name="Szollosi G.J."/>
            <person name="Szarkandi J.G."/>
            <person name="Papp V."/>
            <person name="Albert L."/>
            <person name="Andreopoulos W."/>
            <person name="Angelini C."/>
            <person name="Antonin V."/>
            <person name="Barry K.W."/>
            <person name="Bougher N.L."/>
            <person name="Buchanan P."/>
            <person name="Buyck B."/>
            <person name="Bense V."/>
            <person name="Catcheside P."/>
            <person name="Chovatia M."/>
            <person name="Cooper J."/>
            <person name="Damon W."/>
            <person name="Desjardin D."/>
            <person name="Finy P."/>
            <person name="Geml J."/>
            <person name="Haridas S."/>
            <person name="Hughes K."/>
            <person name="Justo A."/>
            <person name="Karasinski D."/>
            <person name="Kautmanova I."/>
            <person name="Kiss B."/>
            <person name="Kocsube S."/>
            <person name="Kotiranta H."/>
            <person name="LaButti K.M."/>
            <person name="Lechner B.E."/>
            <person name="Liimatainen K."/>
            <person name="Lipzen A."/>
            <person name="Lukacs Z."/>
            <person name="Mihaltcheva S."/>
            <person name="Morgado L.N."/>
            <person name="Niskanen T."/>
            <person name="Noordeloos M.E."/>
            <person name="Ohm R.A."/>
            <person name="Ortiz-Santana B."/>
            <person name="Ovrebo C."/>
            <person name="Racz N."/>
            <person name="Riley R."/>
            <person name="Savchenko A."/>
            <person name="Shiryaev A."/>
            <person name="Soop K."/>
            <person name="Spirin V."/>
            <person name="Szebenyi C."/>
            <person name="Tomsovsky M."/>
            <person name="Tulloss R.E."/>
            <person name="Uehling J."/>
            <person name="Grigoriev I.V."/>
            <person name="Vagvolgyi C."/>
            <person name="Papp T."/>
            <person name="Martin F.M."/>
            <person name="Miettinen O."/>
            <person name="Hibbett D.S."/>
            <person name="Nagy L.G."/>
        </authorList>
    </citation>
    <scope>NUCLEOTIDE SEQUENCE [LARGE SCALE GENOMIC DNA]</scope>
    <source>
        <strain evidence="2 3">CBS 121175</strain>
    </source>
</reference>